<dbReference type="Gene3D" id="3.40.630.30">
    <property type="match status" value="1"/>
</dbReference>
<dbReference type="InterPro" id="IPR016181">
    <property type="entry name" value="Acyl_CoA_acyltransferase"/>
</dbReference>
<dbReference type="RefSeq" id="XP_004337985.1">
    <property type="nucleotide sequence ID" value="XM_004337937.1"/>
</dbReference>
<feature type="domain" description="N-acetyltransferase" evidence="1">
    <location>
        <begin position="37"/>
        <end position="202"/>
    </location>
</feature>
<dbReference type="GO" id="GO:1990189">
    <property type="term" value="F:protein N-terminal-serine acetyltransferase activity"/>
    <property type="evidence" value="ECO:0007669"/>
    <property type="project" value="TreeGrafter"/>
</dbReference>
<evidence type="ECO:0000313" key="3">
    <source>
        <dbReference type="Proteomes" id="UP000011083"/>
    </source>
</evidence>
<keyword evidence="2" id="KW-0808">Transferase</keyword>
<dbReference type="PROSITE" id="PS51186">
    <property type="entry name" value="GNAT"/>
    <property type="match status" value="1"/>
</dbReference>
<dbReference type="GO" id="GO:0008999">
    <property type="term" value="F:protein-N-terminal-alanine acetyltransferase activity"/>
    <property type="evidence" value="ECO:0007669"/>
    <property type="project" value="TreeGrafter"/>
</dbReference>
<reference evidence="2 3" key="1">
    <citation type="journal article" date="2013" name="Genome Biol.">
        <title>Genome of Acanthamoeba castellanii highlights extensive lateral gene transfer and early evolution of tyrosine kinase signaling.</title>
        <authorList>
            <person name="Clarke M."/>
            <person name="Lohan A.J."/>
            <person name="Liu B."/>
            <person name="Lagkouvardos I."/>
            <person name="Roy S."/>
            <person name="Zafar N."/>
            <person name="Bertelli C."/>
            <person name="Schilde C."/>
            <person name="Kianianmomeni A."/>
            <person name="Burglin T.R."/>
            <person name="Frech C."/>
            <person name="Turcotte B."/>
            <person name="Kopec K.O."/>
            <person name="Synnott J.M."/>
            <person name="Choo C."/>
            <person name="Paponov I."/>
            <person name="Finkler A."/>
            <person name="Soon Heng Tan C."/>
            <person name="Hutchins A.P."/>
            <person name="Weinmeier T."/>
            <person name="Rattei T."/>
            <person name="Chu J.S."/>
            <person name="Gimenez G."/>
            <person name="Irimia M."/>
            <person name="Rigden D.J."/>
            <person name="Fitzpatrick D.A."/>
            <person name="Lorenzo-Morales J."/>
            <person name="Bateman A."/>
            <person name="Chiu C.H."/>
            <person name="Tang P."/>
            <person name="Hegemann P."/>
            <person name="Fromm H."/>
            <person name="Raoult D."/>
            <person name="Greub G."/>
            <person name="Miranda-Saavedra D."/>
            <person name="Chen N."/>
            <person name="Nash P."/>
            <person name="Ginger M.L."/>
            <person name="Horn M."/>
            <person name="Schaap P."/>
            <person name="Caler L."/>
            <person name="Loftus B."/>
        </authorList>
    </citation>
    <scope>NUCLEOTIDE SEQUENCE [LARGE SCALE GENOMIC DNA]</scope>
    <source>
        <strain evidence="2 3">Neff</strain>
    </source>
</reference>
<dbReference type="OMA" id="FGAPMQR"/>
<dbReference type="SUPFAM" id="SSF55729">
    <property type="entry name" value="Acyl-CoA N-acyltransferases (Nat)"/>
    <property type="match status" value="1"/>
</dbReference>
<dbReference type="Proteomes" id="UP000011083">
    <property type="component" value="Unassembled WGS sequence"/>
</dbReference>
<evidence type="ECO:0000259" key="1">
    <source>
        <dbReference type="PROSITE" id="PS51186"/>
    </source>
</evidence>
<name>L8GSP4_ACACF</name>
<dbReference type="OrthoDB" id="41238at2759"/>
<gene>
    <name evidence="2" type="ORF">ACA1_082750</name>
</gene>
<protein>
    <submittedName>
        <fullName evidence="2">GCN5related N-acetyltransferase</fullName>
    </submittedName>
</protein>
<dbReference type="VEuPathDB" id="AmoebaDB:ACA1_082750"/>
<organism evidence="2 3">
    <name type="scientific">Acanthamoeba castellanii (strain ATCC 30010 / Neff)</name>
    <dbReference type="NCBI Taxonomy" id="1257118"/>
    <lineage>
        <taxon>Eukaryota</taxon>
        <taxon>Amoebozoa</taxon>
        <taxon>Discosea</taxon>
        <taxon>Longamoebia</taxon>
        <taxon>Centramoebida</taxon>
        <taxon>Acanthamoebidae</taxon>
        <taxon>Acanthamoeba</taxon>
    </lineage>
</organism>
<dbReference type="EMBL" id="KB008012">
    <property type="protein sequence ID" value="ELR15972.1"/>
    <property type="molecule type" value="Genomic_DNA"/>
</dbReference>
<accession>L8GSP4</accession>
<proteinExistence type="predicted"/>
<sequence>MAEQQKQEQAKVVEEVGLTGGAAPQREHLTLDSARRVMLRPVRPDEDVDELFAAGHPPGVNLWELTPRGPFKDTTEFREYLTSLMGEETVGLTIINKATGEKVGIITYLSIAPAHRRIEIGGLWCTPKYQRTYVNTEACYLAIKHAFEHLGYRRVEWKCDTKNDKSKAAAARLGFTFEGVFRKHMINKGINRDTAYFSITDDEWPAIKAKLETRIFSDVYPSSSSA</sequence>
<dbReference type="InterPro" id="IPR000182">
    <property type="entry name" value="GNAT_dom"/>
</dbReference>
<dbReference type="Pfam" id="PF13302">
    <property type="entry name" value="Acetyltransf_3"/>
    <property type="match status" value="1"/>
</dbReference>
<dbReference type="KEGG" id="acan:ACA1_082750"/>
<dbReference type="GeneID" id="14916641"/>
<dbReference type="PANTHER" id="PTHR43441">
    <property type="entry name" value="RIBOSOMAL-PROTEIN-SERINE ACETYLTRANSFERASE"/>
    <property type="match status" value="1"/>
</dbReference>
<dbReference type="PANTHER" id="PTHR43441:SF2">
    <property type="entry name" value="FAMILY ACETYLTRANSFERASE, PUTATIVE (AFU_ORTHOLOGUE AFUA_7G00850)-RELATED"/>
    <property type="match status" value="1"/>
</dbReference>
<keyword evidence="3" id="KW-1185">Reference proteome</keyword>
<dbReference type="AlphaFoldDB" id="L8GSP4"/>
<evidence type="ECO:0000313" key="2">
    <source>
        <dbReference type="EMBL" id="ELR15972.1"/>
    </source>
</evidence>
<dbReference type="InterPro" id="IPR051908">
    <property type="entry name" value="Ribosomal_N-acetyltransferase"/>
</dbReference>